<keyword evidence="1" id="KW-1133">Transmembrane helix</keyword>
<keyword evidence="1" id="KW-0812">Transmembrane</keyword>
<proteinExistence type="predicted"/>
<evidence type="ECO:0000313" key="2">
    <source>
        <dbReference type="EMBL" id="WXB94070.1"/>
    </source>
</evidence>
<reference evidence="2 3" key="1">
    <citation type="submission" date="2024-02" db="EMBL/GenBank/DDBJ databases">
        <title>Seven novel Bacillus-like species.</title>
        <authorList>
            <person name="Liu G."/>
        </authorList>
    </citation>
    <scope>NUCLEOTIDE SEQUENCE [LARGE SCALE GENOMIC DNA]</scope>
    <source>
        <strain evidence="2 3">FJAT-52991</strain>
    </source>
</reference>
<evidence type="ECO:0008006" key="4">
    <source>
        <dbReference type="Google" id="ProtNLM"/>
    </source>
</evidence>
<organism evidence="2 3">
    <name type="scientific">Bacillus kandeliae</name>
    <dbReference type="NCBI Taxonomy" id="3129297"/>
    <lineage>
        <taxon>Bacteria</taxon>
        <taxon>Bacillati</taxon>
        <taxon>Bacillota</taxon>
        <taxon>Bacilli</taxon>
        <taxon>Bacillales</taxon>
        <taxon>Bacillaceae</taxon>
        <taxon>Bacillus</taxon>
    </lineage>
</organism>
<feature type="transmembrane region" description="Helical" evidence="1">
    <location>
        <begin position="35"/>
        <end position="56"/>
    </location>
</feature>
<protein>
    <recommendedName>
        <fullName evidence="4">DUF4352 domain-containing protein</fullName>
    </recommendedName>
</protein>
<dbReference type="Proteomes" id="UP001387364">
    <property type="component" value="Chromosome"/>
</dbReference>
<feature type="transmembrane region" description="Helical" evidence="1">
    <location>
        <begin position="6"/>
        <end position="23"/>
    </location>
</feature>
<evidence type="ECO:0000256" key="1">
    <source>
        <dbReference type="SAM" id="Phobius"/>
    </source>
</evidence>
<name>A0ABZ2N9U6_9BACI</name>
<gene>
    <name evidence="2" type="ORF">WDJ61_05430</name>
</gene>
<dbReference type="RefSeq" id="WP_338753662.1">
    <property type="nucleotide sequence ID" value="NZ_CP147404.1"/>
</dbReference>
<keyword evidence="3" id="KW-1185">Reference proteome</keyword>
<accession>A0ABZ2N9U6</accession>
<dbReference type="EMBL" id="CP147404">
    <property type="protein sequence ID" value="WXB94070.1"/>
    <property type="molecule type" value="Genomic_DNA"/>
</dbReference>
<sequence length="227" mass="26235">MSPLVVVTLIIIFVVFAILVKIINKSGRIFSYNRVKWLFVSYLFVLVTSIVVYTFIPYENANGKERDENNVNLVETALAGKTDQITDSYKKKEWLFEYKGNWIELELPDDQYSELTIVIERKDKNDGKVEATLYHPKSFANDIDITDQLGLMDLHLKKDTLTLTKPHEIHLEFTQFTKEFPITQFTGENWIDDGPIAINQGLLYLRIPKNLNIVESTDVSNIHYVGE</sequence>
<evidence type="ECO:0000313" key="3">
    <source>
        <dbReference type="Proteomes" id="UP001387364"/>
    </source>
</evidence>
<keyword evidence="1" id="KW-0472">Membrane</keyword>